<evidence type="ECO:0008006" key="4">
    <source>
        <dbReference type="Google" id="ProtNLM"/>
    </source>
</evidence>
<accession>A0A2N1PIW2</accession>
<dbReference type="AlphaFoldDB" id="A0A2N1PIW2"/>
<name>A0A2N1PIW2_9BACT</name>
<evidence type="ECO:0000313" key="2">
    <source>
        <dbReference type="EMBL" id="PKK88232.1"/>
    </source>
</evidence>
<evidence type="ECO:0000256" key="1">
    <source>
        <dbReference type="SAM" id="Phobius"/>
    </source>
</evidence>
<feature type="transmembrane region" description="Helical" evidence="1">
    <location>
        <begin position="20"/>
        <end position="40"/>
    </location>
</feature>
<dbReference type="Proteomes" id="UP000233256">
    <property type="component" value="Unassembled WGS sequence"/>
</dbReference>
<gene>
    <name evidence="2" type="ORF">CVV64_19740</name>
</gene>
<keyword evidence="1" id="KW-1133">Transmembrane helix</keyword>
<proteinExistence type="predicted"/>
<keyword evidence="1" id="KW-0472">Membrane</keyword>
<reference evidence="2 3" key="1">
    <citation type="journal article" date="2017" name="ISME J.">
        <title>Potential for microbial H2 and metal transformations associated with novel bacteria and archaea in deep terrestrial subsurface sediments.</title>
        <authorList>
            <person name="Hernsdorf A.W."/>
            <person name="Amano Y."/>
            <person name="Miyakawa K."/>
            <person name="Ise K."/>
            <person name="Suzuki Y."/>
            <person name="Anantharaman K."/>
            <person name="Probst A."/>
            <person name="Burstein D."/>
            <person name="Thomas B.C."/>
            <person name="Banfield J.F."/>
        </authorList>
    </citation>
    <scope>NUCLEOTIDE SEQUENCE [LARGE SCALE GENOMIC DNA]</scope>
    <source>
        <strain evidence="2">HGW-Wallbacteria-1</strain>
    </source>
</reference>
<keyword evidence="1" id="KW-0812">Transmembrane</keyword>
<organism evidence="2 3">
    <name type="scientific">Candidatus Wallbacteria bacterium HGW-Wallbacteria-1</name>
    <dbReference type="NCBI Taxonomy" id="2013854"/>
    <lineage>
        <taxon>Bacteria</taxon>
        <taxon>Candidatus Walliibacteriota</taxon>
    </lineage>
</organism>
<protein>
    <recommendedName>
        <fullName evidence="4">Fimbrial assembly protein</fullName>
    </recommendedName>
</protein>
<dbReference type="EMBL" id="PGXC01000057">
    <property type="protein sequence ID" value="PKK88232.1"/>
    <property type="molecule type" value="Genomic_DNA"/>
</dbReference>
<comment type="caution">
    <text evidence="2">The sequence shown here is derived from an EMBL/GenBank/DDBJ whole genome shotgun (WGS) entry which is preliminary data.</text>
</comment>
<evidence type="ECO:0000313" key="3">
    <source>
        <dbReference type="Proteomes" id="UP000233256"/>
    </source>
</evidence>
<sequence length="165" mass="18229">MIRTNLARREIKARDQTMKWSVPVLSAILAVQLLVVGLRYHEITQQQEEFATVEQQLSALKDEAAAFAISEDLQQLAGKVAARNNWLLDRRNSPLARLAKLQKDCPNNVSFVSYGADLTGGKIILTSPDLNSVSGWLNSHFGNLGNISVVGREGNLLVLQFLWSG</sequence>